<dbReference type="RefSeq" id="WP_041893382.1">
    <property type="nucleotide sequence ID" value="NZ_CP010086.2"/>
</dbReference>
<dbReference type="OrthoDB" id="9763644at2"/>
<dbReference type="STRING" id="1520.LF65_00094"/>
<feature type="region of interest" description="Disordered" evidence="4">
    <location>
        <begin position="1"/>
        <end position="33"/>
    </location>
</feature>
<organism evidence="6 7">
    <name type="scientific">Clostridium beijerinckii</name>
    <name type="common">Clostridium MP</name>
    <dbReference type="NCBI Taxonomy" id="1520"/>
    <lineage>
        <taxon>Bacteria</taxon>
        <taxon>Bacillati</taxon>
        <taxon>Bacillota</taxon>
        <taxon>Clostridia</taxon>
        <taxon>Eubacteriales</taxon>
        <taxon>Clostridiaceae</taxon>
        <taxon>Clostridium</taxon>
    </lineage>
</organism>
<dbReference type="NCBIfam" id="TIGR01613">
    <property type="entry name" value="primase_Cterm"/>
    <property type="match status" value="1"/>
</dbReference>
<dbReference type="Pfam" id="PF08706">
    <property type="entry name" value="D5_N"/>
    <property type="match status" value="1"/>
</dbReference>
<evidence type="ECO:0000256" key="3">
    <source>
        <dbReference type="ARBA" id="ARBA00022840"/>
    </source>
</evidence>
<dbReference type="InterPro" id="IPR014818">
    <property type="entry name" value="Phage/plasmid_primase_P4_C"/>
</dbReference>
<proteinExistence type="predicted"/>
<dbReference type="GO" id="GO:0005524">
    <property type="term" value="F:ATP binding"/>
    <property type="evidence" value="ECO:0007669"/>
    <property type="project" value="UniProtKB-KW"/>
</dbReference>
<gene>
    <name evidence="6" type="ORF">LF65_00094</name>
</gene>
<evidence type="ECO:0000313" key="7">
    <source>
        <dbReference type="Proteomes" id="UP000031866"/>
    </source>
</evidence>
<dbReference type="SUPFAM" id="SSF52540">
    <property type="entry name" value="P-loop containing nucleoside triphosphate hydrolases"/>
    <property type="match status" value="1"/>
</dbReference>
<dbReference type="InterPro" id="IPR045455">
    <property type="entry name" value="NrS-1_pol-like_helicase"/>
</dbReference>
<feature type="compositionally biased region" description="Basic and acidic residues" evidence="4">
    <location>
        <begin position="23"/>
        <end position="33"/>
    </location>
</feature>
<name>A0A0B5Q740_CLOBE</name>
<dbReference type="InterPro" id="IPR051620">
    <property type="entry name" value="ORF904-like_C"/>
</dbReference>
<dbReference type="PANTHER" id="PTHR35372:SF2">
    <property type="entry name" value="SF3 HELICASE DOMAIN-CONTAINING PROTEIN"/>
    <property type="match status" value="1"/>
</dbReference>
<dbReference type="InterPro" id="IPR006500">
    <property type="entry name" value="Helicase_put_C_phage/plasmid"/>
</dbReference>
<keyword evidence="1" id="KW-0547">Nucleotide-binding</keyword>
<dbReference type="PANTHER" id="PTHR35372">
    <property type="entry name" value="ATP BINDING PROTEIN-RELATED"/>
    <property type="match status" value="1"/>
</dbReference>
<dbReference type="AlphaFoldDB" id="A0A0B5Q740"/>
<evidence type="ECO:0000256" key="1">
    <source>
        <dbReference type="ARBA" id="ARBA00022741"/>
    </source>
</evidence>
<evidence type="ECO:0000256" key="2">
    <source>
        <dbReference type="ARBA" id="ARBA00022801"/>
    </source>
</evidence>
<feature type="compositionally biased region" description="Basic residues" evidence="4">
    <location>
        <begin position="1"/>
        <end position="15"/>
    </location>
</feature>
<dbReference type="InterPro" id="IPR027417">
    <property type="entry name" value="P-loop_NTPase"/>
</dbReference>
<evidence type="ECO:0000256" key="4">
    <source>
        <dbReference type="SAM" id="MobiDB-lite"/>
    </source>
</evidence>
<dbReference type="Proteomes" id="UP000031866">
    <property type="component" value="Chromosome"/>
</dbReference>
<keyword evidence="2" id="KW-0378">Hydrolase</keyword>
<dbReference type="GO" id="GO:0016787">
    <property type="term" value="F:hydrolase activity"/>
    <property type="evidence" value="ECO:0007669"/>
    <property type="project" value="UniProtKB-KW"/>
</dbReference>
<dbReference type="Gene3D" id="3.40.50.300">
    <property type="entry name" value="P-loop containing nucleotide triphosphate hydrolases"/>
    <property type="match status" value="1"/>
</dbReference>
<accession>A0A0B5Q740</accession>
<dbReference type="Pfam" id="PF19263">
    <property type="entry name" value="DUF5906"/>
    <property type="match status" value="1"/>
</dbReference>
<dbReference type="KEGG" id="cbei:LF65_00094"/>
<evidence type="ECO:0000259" key="5">
    <source>
        <dbReference type="PROSITE" id="PS51206"/>
    </source>
</evidence>
<dbReference type="InterPro" id="IPR014015">
    <property type="entry name" value="Helicase_SF3_DNA-vir"/>
</dbReference>
<protein>
    <recommendedName>
        <fullName evidence="5">SF3 helicase domain-containing protein</fullName>
    </recommendedName>
</protein>
<dbReference type="EMBL" id="CP010086">
    <property type="protein sequence ID" value="AJG96785.1"/>
    <property type="molecule type" value="Genomic_DNA"/>
</dbReference>
<evidence type="ECO:0000313" key="6">
    <source>
        <dbReference type="EMBL" id="AJG96785.1"/>
    </source>
</evidence>
<dbReference type="PROSITE" id="PS51206">
    <property type="entry name" value="SF3_HELICASE_1"/>
    <property type="match status" value="1"/>
</dbReference>
<keyword evidence="3" id="KW-0067">ATP-binding</keyword>
<reference evidence="7" key="1">
    <citation type="submission" date="2014-12" db="EMBL/GenBank/DDBJ databases">
        <title>Genome sequence of Clostridium beijerinckii strain 59B.</title>
        <authorList>
            <person name="Little G.T."/>
            <person name="Minton N.P."/>
        </authorList>
    </citation>
    <scope>NUCLEOTIDE SEQUENCE [LARGE SCALE GENOMIC DNA]</scope>
    <source>
        <strain evidence="7">59B</strain>
    </source>
</reference>
<sequence>MRKNKNNKKEKKHSNYRTIDIIKTNKKDEKKTDITQPRVIGIIKTEDKETNNFKENSDNQNSSKEKYLDDEIRIDEGETIQDTLNGERNYFNSKHNQKDNKKSLFLIKSKGRKRIAIQEYIEYILKHEVIISLNEELYKDDSDRGFYKKLNQHDFGVMLYQYIEEEHKRLIVDYDIGAMYRIMKIQPKIQVSLDKLDSNNMLINCENCLVDLERNEIHKHSFNAFRFNCINAKFIKELTKEEFKSSCFNKFLNSITNKDKELKKLIQEIFGYSISSINKAKKFFIFYGVPNSGKSTILDILNYIVGEENCSHIQLQKLVDDKYCAELFGKLLNTYNELPDEGLSDLGQIKALVSENDKVTARRLYNAPFSFKNKSTLIFATNNLPEIKMNLCKDNSALFKRLIIVPFLNSIPENEQDKQLFEKLTEEKNLIFRWSLEGINRLLNNDFIFSDCKISSQYLKEYITEEDLIGSFINENMRYKENGYTFWDEIKVKFKLYAKANEKSLVSAKEEKFLKKSIENNFGIKVRKLHRGNYNKLGFDNIKFI</sequence>
<feature type="domain" description="SF3 helicase" evidence="5">
    <location>
        <begin position="261"/>
        <end position="420"/>
    </location>
</feature>